<proteinExistence type="predicted"/>
<dbReference type="PANTHER" id="PTHR20883">
    <property type="entry name" value="PHYTANOYL-COA DIOXYGENASE DOMAIN CONTAINING 1"/>
    <property type="match status" value="1"/>
</dbReference>
<dbReference type="GO" id="GO:0005506">
    <property type="term" value="F:iron ion binding"/>
    <property type="evidence" value="ECO:0007669"/>
    <property type="project" value="UniProtKB-ARBA"/>
</dbReference>
<evidence type="ECO:0000313" key="1">
    <source>
        <dbReference type="EMBL" id="OHV28715.1"/>
    </source>
</evidence>
<dbReference type="RefSeq" id="WP_071091664.1">
    <property type="nucleotide sequence ID" value="NZ_MBLM01000172.1"/>
</dbReference>
<keyword evidence="1" id="KW-0223">Dioxygenase</keyword>
<keyword evidence="1" id="KW-0560">Oxidoreductase</keyword>
<dbReference type="OrthoDB" id="9814777at2"/>
<evidence type="ECO:0000313" key="2">
    <source>
        <dbReference type="Proteomes" id="UP000179627"/>
    </source>
</evidence>
<gene>
    <name evidence="1" type="ORF">CC117_30010</name>
</gene>
<dbReference type="Gene3D" id="2.60.120.620">
    <property type="entry name" value="q2cbj1_9rhob like domain"/>
    <property type="match status" value="1"/>
</dbReference>
<dbReference type="PANTHER" id="PTHR20883:SF48">
    <property type="entry name" value="ECTOINE DIOXYGENASE"/>
    <property type="match status" value="1"/>
</dbReference>
<dbReference type="SUPFAM" id="SSF51197">
    <property type="entry name" value="Clavaminate synthase-like"/>
    <property type="match status" value="1"/>
</dbReference>
<keyword evidence="2" id="KW-1185">Reference proteome</keyword>
<dbReference type="EMBL" id="MBLM01000172">
    <property type="protein sequence ID" value="OHV28715.1"/>
    <property type="molecule type" value="Genomic_DNA"/>
</dbReference>
<organism evidence="1 2">
    <name type="scientific">Parafrankia colletiae</name>
    <dbReference type="NCBI Taxonomy" id="573497"/>
    <lineage>
        <taxon>Bacteria</taxon>
        <taxon>Bacillati</taxon>
        <taxon>Actinomycetota</taxon>
        <taxon>Actinomycetes</taxon>
        <taxon>Frankiales</taxon>
        <taxon>Frankiaceae</taxon>
        <taxon>Parafrankia</taxon>
    </lineage>
</organism>
<accession>A0A1S1Q684</accession>
<sequence length="285" mass="31239">MTAKLTDSSPTQCRPVTDEEVEHLREFGWVKLTGFIDPDYVRSMLDLARETMGEDADSNPISPVLEAAVAEGKPGLTYFNAQRSSGISDPVLRPLIHEIGRSAKLLQRRASADGAGVDVRYYSDFFVPKLPSARQSRHGGNGATAYHQDFITFAADRSGGMTFWIALQPCGPDAGTMSFVNGSHRAGVLGDYTCYDGGDALDVFPELRELEMSERMTYELGDVTVHTHLTIHGGGPNLTDRPRWAYILVTQPADACWNGSPCPNFDSSAMTPWQRFGGERFPVIS</sequence>
<comment type="caution">
    <text evidence="1">The sequence shown here is derived from an EMBL/GenBank/DDBJ whole genome shotgun (WGS) entry which is preliminary data.</text>
</comment>
<dbReference type="GO" id="GO:0016706">
    <property type="term" value="F:2-oxoglutarate-dependent dioxygenase activity"/>
    <property type="evidence" value="ECO:0007669"/>
    <property type="project" value="UniProtKB-ARBA"/>
</dbReference>
<reference evidence="2" key="1">
    <citation type="submission" date="2016-07" db="EMBL/GenBank/DDBJ databases">
        <title>Sequence Frankia sp. strain CcI1.17.</title>
        <authorList>
            <person name="Ghodhbane-Gtari F."/>
            <person name="Swanson E."/>
            <person name="Gueddou A."/>
            <person name="Morris K."/>
            <person name="Hezbri K."/>
            <person name="Ktari A."/>
            <person name="Nouioui I."/>
            <person name="Abebe-Akele F."/>
            <person name="Simpson S."/>
            <person name="Thomas K."/>
            <person name="Gtari M."/>
            <person name="Tisa L.S."/>
            <person name="Hurst S."/>
        </authorList>
    </citation>
    <scope>NUCLEOTIDE SEQUENCE [LARGE SCALE GENOMIC DNA]</scope>
    <source>
        <strain evidence="2">Cc1.17</strain>
    </source>
</reference>
<dbReference type="Pfam" id="PF05721">
    <property type="entry name" value="PhyH"/>
    <property type="match status" value="1"/>
</dbReference>
<name>A0A1S1Q684_9ACTN</name>
<protein>
    <submittedName>
        <fullName evidence="1">Phytanoyl-CoA dioxygenase</fullName>
    </submittedName>
</protein>
<dbReference type="InterPro" id="IPR008775">
    <property type="entry name" value="Phytyl_CoA_dOase-like"/>
</dbReference>
<dbReference type="Proteomes" id="UP000179627">
    <property type="component" value="Unassembled WGS sequence"/>
</dbReference>
<dbReference type="AlphaFoldDB" id="A0A1S1Q684"/>